<evidence type="ECO:0000313" key="2">
    <source>
        <dbReference type="Proteomes" id="UP001055879"/>
    </source>
</evidence>
<accession>A0ACB9ACC9</accession>
<evidence type="ECO:0000313" key="1">
    <source>
        <dbReference type="EMBL" id="KAI3707274.1"/>
    </source>
</evidence>
<keyword evidence="2" id="KW-1185">Reference proteome</keyword>
<dbReference type="EMBL" id="CM042054">
    <property type="protein sequence ID" value="KAI3707274.1"/>
    <property type="molecule type" value="Genomic_DNA"/>
</dbReference>
<comment type="caution">
    <text evidence="1">The sequence shown here is derived from an EMBL/GenBank/DDBJ whole genome shotgun (WGS) entry which is preliminary data.</text>
</comment>
<reference evidence="2" key="1">
    <citation type="journal article" date="2022" name="Mol. Ecol. Resour.">
        <title>The genomes of chicory, endive, great burdock and yacon provide insights into Asteraceae palaeo-polyploidization history and plant inulin production.</title>
        <authorList>
            <person name="Fan W."/>
            <person name="Wang S."/>
            <person name="Wang H."/>
            <person name="Wang A."/>
            <person name="Jiang F."/>
            <person name="Liu H."/>
            <person name="Zhao H."/>
            <person name="Xu D."/>
            <person name="Zhang Y."/>
        </authorList>
    </citation>
    <scope>NUCLEOTIDE SEQUENCE [LARGE SCALE GENOMIC DNA]</scope>
    <source>
        <strain evidence="2">cv. Niubang</strain>
    </source>
</reference>
<protein>
    <submittedName>
        <fullName evidence="1">Uncharacterized protein</fullName>
    </submittedName>
</protein>
<sequence length="438" mass="47964">MSVSSSHGDLPHTLYVSHLESSGIEARGPPPQSSTSFYAPMRLEPLADIVSLARTHTPSSAIVGRLSDPAGTPIVTLPIGRLQGLGGSPTATITTPVVNVGGTTVPSTVLTTTGSLSHPGVTLPEFVTREHLDDALKAFQTRMKVMIKTKVDKLKHMIEDQSVITEPASHTHPPPPPPTDYTIGDLKTMLLAKLLSQSQTKPSTDADLVSILRSHVRPTPPTPPPNISPDAIQNFTATLQSMQRTLATLTDRVTSLETTCKGQAQGLKRLHDDQDDPDHHEGEKRPRVSKLETIHLMELAEAQKDTPTGTQNEEQGQTQDQDMGMEMAVYTEANTTVEKPEDGDRCTSDEPDEWAISDPQSEINPSVEQIITERAVVAIQAEVEDLCTFDDEEFLQQRDYDNLFEHILQDYQPAELYSVNVPLLIYSTDHPTELSQKP</sequence>
<organism evidence="1 2">
    <name type="scientific">Arctium lappa</name>
    <name type="common">Greater burdock</name>
    <name type="synonym">Lappa major</name>
    <dbReference type="NCBI Taxonomy" id="4217"/>
    <lineage>
        <taxon>Eukaryota</taxon>
        <taxon>Viridiplantae</taxon>
        <taxon>Streptophyta</taxon>
        <taxon>Embryophyta</taxon>
        <taxon>Tracheophyta</taxon>
        <taxon>Spermatophyta</taxon>
        <taxon>Magnoliopsida</taxon>
        <taxon>eudicotyledons</taxon>
        <taxon>Gunneridae</taxon>
        <taxon>Pentapetalae</taxon>
        <taxon>asterids</taxon>
        <taxon>campanulids</taxon>
        <taxon>Asterales</taxon>
        <taxon>Asteraceae</taxon>
        <taxon>Carduoideae</taxon>
        <taxon>Cardueae</taxon>
        <taxon>Arctiinae</taxon>
        <taxon>Arctium</taxon>
    </lineage>
</organism>
<dbReference type="Proteomes" id="UP001055879">
    <property type="component" value="Linkage Group LG08"/>
</dbReference>
<gene>
    <name evidence="1" type="ORF">L6452_25636</name>
</gene>
<name>A0ACB9ACC9_ARCLA</name>
<reference evidence="1 2" key="2">
    <citation type="journal article" date="2022" name="Mol. Ecol. Resour.">
        <title>The genomes of chicory, endive, great burdock and yacon provide insights into Asteraceae paleo-polyploidization history and plant inulin production.</title>
        <authorList>
            <person name="Fan W."/>
            <person name="Wang S."/>
            <person name="Wang H."/>
            <person name="Wang A."/>
            <person name="Jiang F."/>
            <person name="Liu H."/>
            <person name="Zhao H."/>
            <person name="Xu D."/>
            <person name="Zhang Y."/>
        </authorList>
    </citation>
    <scope>NUCLEOTIDE SEQUENCE [LARGE SCALE GENOMIC DNA]</scope>
    <source>
        <strain evidence="2">cv. Niubang</strain>
    </source>
</reference>
<proteinExistence type="predicted"/>